<protein>
    <submittedName>
        <fullName evidence="1">Uncharacterized protein</fullName>
    </submittedName>
</protein>
<evidence type="ECO:0000313" key="2">
    <source>
        <dbReference type="Proteomes" id="UP000256328"/>
    </source>
</evidence>
<reference evidence="1 2" key="1">
    <citation type="journal article" date="2018" name="IMA Fungus">
        <title>IMA Genome-F 9: Draft genome sequence of Annulohypoxylon stygium, Aspergillus mulundensis, Berkeleyomyces basicola (syn. Thielaviopsis basicola), Ceratocystis smalleyi, two Cercospora beticola strains, Coleophoma cylindrospora, Fusarium fracticaudum, Phialophora cf. hyalina, and Morchella septimelata.</title>
        <authorList>
            <person name="Wingfield B.D."/>
            <person name="Bills G.F."/>
            <person name="Dong Y."/>
            <person name="Huang W."/>
            <person name="Nel W.J."/>
            <person name="Swalarsk-Parry B.S."/>
            <person name="Vaghefi N."/>
            <person name="Wilken P.M."/>
            <person name="An Z."/>
            <person name="de Beer Z.W."/>
            <person name="De Vos L."/>
            <person name="Chen L."/>
            <person name="Duong T.A."/>
            <person name="Gao Y."/>
            <person name="Hammerbacher A."/>
            <person name="Kikkert J.R."/>
            <person name="Li Y."/>
            <person name="Li H."/>
            <person name="Li K."/>
            <person name="Li Q."/>
            <person name="Liu X."/>
            <person name="Ma X."/>
            <person name="Naidoo K."/>
            <person name="Pethybridge S.J."/>
            <person name="Sun J."/>
            <person name="Steenkamp E.T."/>
            <person name="van der Nest M.A."/>
            <person name="van Wyk S."/>
            <person name="Wingfield M.J."/>
            <person name="Xiong C."/>
            <person name="Yue Q."/>
            <person name="Zhang X."/>
        </authorList>
    </citation>
    <scope>NUCLEOTIDE SEQUENCE [LARGE SCALE GENOMIC DNA]</scope>
    <source>
        <strain evidence="1 2">BP5796</strain>
    </source>
</reference>
<gene>
    <name evidence="1" type="ORF">BP5796_12225</name>
</gene>
<accession>A0A3D8Q8Z1</accession>
<sequence length="328" mass="36810">MISVVATSSEHQDSLYGSFKGRSLSLCDLELLHHFTLSTSQTVGSNRQLQRTMQEVVPRLALSEPYLMHALLALSALHLDCMRPLSSRRYWLPALQHYSDALPAFRASLQSITEKNCHALFAFAHLITKCAFAILACTQTPIFSPESEITADFISHLQGGFSVHDTAFEWLVSGPLKDCLEAPLDSDPSFESYPHDDKLARLLPHLNSGNEECDIACREALNDLRRVFAMIATPNQTVSTRTLVYCWLARLSNRFILLMNKQNPEALIVLAHYSVMLNMIDEYWFMKGWGVRLLEQCQSKLCGAQLELISWPLEVLGLQPSGGVQVLT</sequence>
<dbReference type="PANTHER" id="PTHR47784">
    <property type="entry name" value="STEROL UPTAKE CONTROL PROTEIN 2"/>
    <property type="match status" value="1"/>
</dbReference>
<dbReference type="InterPro" id="IPR021858">
    <property type="entry name" value="Fun_TF"/>
</dbReference>
<dbReference type="InterPro" id="IPR053157">
    <property type="entry name" value="Sterol_Uptake_Regulator"/>
</dbReference>
<dbReference type="EMBL" id="PDLN01000021">
    <property type="protein sequence ID" value="RDW58295.1"/>
    <property type="molecule type" value="Genomic_DNA"/>
</dbReference>
<dbReference type="AlphaFoldDB" id="A0A3D8Q8Z1"/>
<proteinExistence type="predicted"/>
<organism evidence="1 2">
    <name type="scientific">Coleophoma crateriformis</name>
    <dbReference type="NCBI Taxonomy" id="565419"/>
    <lineage>
        <taxon>Eukaryota</taxon>
        <taxon>Fungi</taxon>
        <taxon>Dikarya</taxon>
        <taxon>Ascomycota</taxon>
        <taxon>Pezizomycotina</taxon>
        <taxon>Leotiomycetes</taxon>
        <taxon>Helotiales</taxon>
        <taxon>Dermateaceae</taxon>
        <taxon>Coleophoma</taxon>
    </lineage>
</organism>
<dbReference type="PANTHER" id="PTHR47784:SF5">
    <property type="entry name" value="STEROL UPTAKE CONTROL PROTEIN 2"/>
    <property type="match status" value="1"/>
</dbReference>
<dbReference type="OrthoDB" id="5386330at2759"/>
<keyword evidence="2" id="KW-1185">Reference proteome</keyword>
<dbReference type="GO" id="GO:0001228">
    <property type="term" value="F:DNA-binding transcription activator activity, RNA polymerase II-specific"/>
    <property type="evidence" value="ECO:0007669"/>
    <property type="project" value="TreeGrafter"/>
</dbReference>
<name>A0A3D8Q8Z1_9HELO</name>
<evidence type="ECO:0000313" key="1">
    <source>
        <dbReference type="EMBL" id="RDW58295.1"/>
    </source>
</evidence>
<dbReference type="Proteomes" id="UP000256328">
    <property type="component" value="Unassembled WGS sequence"/>
</dbReference>
<dbReference type="Pfam" id="PF11951">
    <property type="entry name" value="Fungal_trans_2"/>
    <property type="match status" value="1"/>
</dbReference>
<comment type="caution">
    <text evidence="1">The sequence shown here is derived from an EMBL/GenBank/DDBJ whole genome shotgun (WGS) entry which is preliminary data.</text>
</comment>